<gene>
    <name evidence="3" type="ORF">GJ700_28650</name>
</gene>
<name>A0A7X2ITF3_9BURK</name>
<dbReference type="PANTHER" id="PTHR11712:SF336">
    <property type="entry name" value="3-OXOACYL-[ACYL-CARRIER-PROTEIN] SYNTHASE, MITOCHONDRIAL"/>
    <property type="match status" value="1"/>
</dbReference>
<comment type="caution">
    <text evidence="3">The sequence shown here is derived from an EMBL/GenBank/DDBJ whole genome shotgun (WGS) entry which is preliminary data.</text>
</comment>
<dbReference type="GO" id="GO:0005829">
    <property type="term" value="C:cytosol"/>
    <property type="evidence" value="ECO:0007669"/>
    <property type="project" value="TreeGrafter"/>
</dbReference>
<dbReference type="Pfam" id="PF00109">
    <property type="entry name" value="ketoacyl-synt"/>
    <property type="match status" value="1"/>
</dbReference>
<evidence type="ECO:0000259" key="2">
    <source>
        <dbReference type="Pfam" id="PF00109"/>
    </source>
</evidence>
<evidence type="ECO:0000256" key="1">
    <source>
        <dbReference type="ARBA" id="ARBA00022679"/>
    </source>
</evidence>
<dbReference type="GO" id="GO:0006633">
    <property type="term" value="P:fatty acid biosynthetic process"/>
    <property type="evidence" value="ECO:0007669"/>
    <property type="project" value="TreeGrafter"/>
</dbReference>
<keyword evidence="1" id="KW-0808">Transferase</keyword>
<dbReference type="GO" id="GO:0004315">
    <property type="term" value="F:3-oxoacyl-[acyl-carrier-protein] synthase activity"/>
    <property type="evidence" value="ECO:0007669"/>
    <property type="project" value="TreeGrafter"/>
</dbReference>
<dbReference type="PANTHER" id="PTHR11712">
    <property type="entry name" value="POLYKETIDE SYNTHASE-RELATED"/>
    <property type="match status" value="1"/>
</dbReference>
<dbReference type="RefSeq" id="WP_154380481.1">
    <property type="nucleotide sequence ID" value="NZ_WKJJ01000022.1"/>
</dbReference>
<dbReference type="InterPro" id="IPR014030">
    <property type="entry name" value="Ketoacyl_synth_N"/>
</dbReference>
<feature type="domain" description="Beta-ketoacyl synthase-like N-terminal" evidence="2">
    <location>
        <begin position="1"/>
        <end position="234"/>
    </location>
</feature>
<reference evidence="3 4" key="1">
    <citation type="submission" date="2019-11" db="EMBL/GenBank/DDBJ databases">
        <title>Novel species isolated from a subtropical stream in China.</title>
        <authorList>
            <person name="Lu H."/>
        </authorList>
    </citation>
    <scope>NUCLEOTIDE SEQUENCE [LARGE SCALE GENOMIC DNA]</scope>
    <source>
        <strain evidence="3 4">FT92W</strain>
    </source>
</reference>
<evidence type="ECO:0000313" key="3">
    <source>
        <dbReference type="EMBL" id="MRV75694.1"/>
    </source>
</evidence>
<sequence length="396" mass="41270">MERIVITGIGVVGPHGSDMAGLLSGTPQWSPWPENVQQPHPSAVIARVGDFPAKRFFTDRQLRMLDRAMSLSSSAAGLAIDDAQLDAAMLHDACTFLGTARAELPSCYQFIQPRLGGKADQLNAADFPKIARNISCGQVAIRYGMCGPSTVLASGPLASMEAITRAAGQIRAGSAKVALVGGYESLSKFSLFVLAQLNRQHLGQHAPQFFGERAGFLAPSEGACMLVLESASHAQARGARIYCSLDAWLEGRAGDDEDMADVLRQRWLRTMERAGAAPDGLGVVSVGAGGSNRPQEVAETHALGAFVEAHAPQAQVFAVRSLTGEGDAWSAALQVAAAAHMVAHGEGAASAGVAGDAPALLRQRAQGGALAHRSALVSGVGGRRNYCAIHLSAFQG</sequence>
<keyword evidence="4" id="KW-1185">Reference proteome</keyword>
<organism evidence="3 4">
    <name type="scientific">Pseudoduganella rivuli</name>
    <dbReference type="NCBI Taxonomy" id="2666085"/>
    <lineage>
        <taxon>Bacteria</taxon>
        <taxon>Pseudomonadati</taxon>
        <taxon>Pseudomonadota</taxon>
        <taxon>Betaproteobacteria</taxon>
        <taxon>Burkholderiales</taxon>
        <taxon>Oxalobacteraceae</taxon>
        <taxon>Telluria group</taxon>
        <taxon>Pseudoduganella</taxon>
    </lineage>
</organism>
<dbReference type="AlphaFoldDB" id="A0A7X2ITF3"/>
<proteinExistence type="predicted"/>
<evidence type="ECO:0000313" key="4">
    <source>
        <dbReference type="Proteomes" id="UP000446768"/>
    </source>
</evidence>
<dbReference type="InterPro" id="IPR016039">
    <property type="entry name" value="Thiolase-like"/>
</dbReference>
<dbReference type="SUPFAM" id="SSF53901">
    <property type="entry name" value="Thiolase-like"/>
    <property type="match status" value="2"/>
</dbReference>
<protein>
    <recommendedName>
        <fullName evidence="2">Beta-ketoacyl synthase-like N-terminal domain-containing protein</fullName>
    </recommendedName>
</protein>
<dbReference type="EMBL" id="WKJJ01000022">
    <property type="protein sequence ID" value="MRV75694.1"/>
    <property type="molecule type" value="Genomic_DNA"/>
</dbReference>
<dbReference type="InterPro" id="IPR000794">
    <property type="entry name" value="Beta-ketoacyl_synthase"/>
</dbReference>
<dbReference type="Gene3D" id="3.40.47.10">
    <property type="match status" value="1"/>
</dbReference>
<accession>A0A7X2ITF3</accession>
<dbReference type="Proteomes" id="UP000446768">
    <property type="component" value="Unassembled WGS sequence"/>
</dbReference>